<accession>A0A9D1PDQ6</accession>
<dbReference type="InterPro" id="IPR047951">
    <property type="entry name" value="Transpos_ISL3"/>
</dbReference>
<dbReference type="PANTHER" id="PTHR33498">
    <property type="entry name" value="TRANSPOSASE FOR INSERTION SEQUENCE ELEMENT IS1557"/>
    <property type="match status" value="1"/>
</dbReference>
<comment type="caution">
    <text evidence="2">The sequence shown here is derived from an EMBL/GenBank/DDBJ whole genome shotgun (WGS) entry which is preliminary data.</text>
</comment>
<protein>
    <submittedName>
        <fullName evidence="2">Transposase</fullName>
    </submittedName>
</protein>
<name>A0A9D1PDQ6_9FIRM</name>
<dbReference type="Pfam" id="PF01610">
    <property type="entry name" value="DDE_Tnp_ISL3"/>
    <property type="match status" value="1"/>
</dbReference>
<gene>
    <name evidence="2" type="ORF">H9747_10535</name>
</gene>
<feature type="domain" description="Transposase IS204/IS1001/IS1096/IS1165 DDE" evidence="1">
    <location>
        <begin position="80"/>
        <end position="187"/>
    </location>
</feature>
<dbReference type="AlphaFoldDB" id="A0A9D1PDQ6"/>
<reference evidence="2" key="1">
    <citation type="journal article" date="2021" name="PeerJ">
        <title>Extensive microbial diversity within the chicken gut microbiome revealed by metagenomics and culture.</title>
        <authorList>
            <person name="Gilroy R."/>
            <person name="Ravi A."/>
            <person name="Getino M."/>
            <person name="Pursley I."/>
            <person name="Horton D.L."/>
            <person name="Alikhan N.F."/>
            <person name="Baker D."/>
            <person name="Gharbi K."/>
            <person name="Hall N."/>
            <person name="Watson M."/>
            <person name="Adriaenssens E.M."/>
            <person name="Foster-Nyarko E."/>
            <person name="Jarju S."/>
            <person name="Secka A."/>
            <person name="Antonio M."/>
            <person name="Oren A."/>
            <person name="Chaudhuri R.R."/>
            <person name="La Ragione R."/>
            <person name="Hildebrand F."/>
            <person name="Pallen M.J."/>
        </authorList>
    </citation>
    <scope>NUCLEOTIDE SEQUENCE</scope>
    <source>
        <strain evidence="2">CHK195-9823</strain>
    </source>
</reference>
<evidence type="ECO:0000259" key="1">
    <source>
        <dbReference type="Pfam" id="PF01610"/>
    </source>
</evidence>
<organism evidence="2 3">
    <name type="scientific">Candidatus Blautia stercorigallinarum</name>
    <dbReference type="NCBI Taxonomy" id="2838501"/>
    <lineage>
        <taxon>Bacteria</taxon>
        <taxon>Bacillati</taxon>
        <taxon>Bacillota</taxon>
        <taxon>Clostridia</taxon>
        <taxon>Lachnospirales</taxon>
        <taxon>Lachnospiraceae</taxon>
        <taxon>Blautia</taxon>
    </lineage>
</organism>
<dbReference type="Proteomes" id="UP000886814">
    <property type="component" value="Unassembled WGS sequence"/>
</dbReference>
<proteinExistence type="predicted"/>
<sequence length="202" mass="23887">MDQFYDDIIKELNAGVSRKDVYCHLLKKGYMGKHSAAYDYMNKIIKREHIDIAVYKSSSAEVIQKRKKLQQYDHVSRAGIFRFLWMNSDLSKAHCTYIMEHYPKIRQLDICIREFRNIYDQKNMVLLYLFIEKYKLSEIQELSRFAEGLEKDIEAVENSVASPLSNGFVEGTNNKLKMVKRTMYGRCSRQLLEAKLMYRPNV</sequence>
<dbReference type="EMBL" id="DXIQ01000069">
    <property type="protein sequence ID" value="HIV39412.1"/>
    <property type="molecule type" value="Genomic_DNA"/>
</dbReference>
<dbReference type="InterPro" id="IPR002560">
    <property type="entry name" value="Transposase_DDE"/>
</dbReference>
<evidence type="ECO:0000313" key="2">
    <source>
        <dbReference type="EMBL" id="HIV39412.1"/>
    </source>
</evidence>
<dbReference type="PANTHER" id="PTHR33498:SF1">
    <property type="entry name" value="TRANSPOSASE FOR INSERTION SEQUENCE ELEMENT IS1557"/>
    <property type="match status" value="1"/>
</dbReference>
<reference evidence="2" key="2">
    <citation type="submission" date="2021-04" db="EMBL/GenBank/DDBJ databases">
        <authorList>
            <person name="Gilroy R."/>
        </authorList>
    </citation>
    <scope>NUCLEOTIDE SEQUENCE</scope>
    <source>
        <strain evidence="2">CHK195-9823</strain>
    </source>
</reference>
<evidence type="ECO:0000313" key="3">
    <source>
        <dbReference type="Proteomes" id="UP000886814"/>
    </source>
</evidence>